<evidence type="ECO:0000313" key="6">
    <source>
        <dbReference type="EMBL" id="UYP44879.1"/>
    </source>
</evidence>
<evidence type="ECO:0000256" key="2">
    <source>
        <dbReference type="ARBA" id="ARBA00022980"/>
    </source>
</evidence>
<dbReference type="Proteomes" id="UP001208689">
    <property type="component" value="Chromosome"/>
</dbReference>
<keyword evidence="3 5" id="KW-0687">Ribonucleoprotein</keyword>
<dbReference type="PANTHER" id="PTHR10956:SF0">
    <property type="entry name" value="60S RIBOSOMAL PROTEIN L31"/>
    <property type="match status" value="1"/>
</dbReference>
<dbReference type="Gene3D" id="3.10.440.10">
    <property type="match status" value="1"/>
</dbReference>
<dbReference type="EMBL" id="CP104013">
    <property type="protein sequence ID" value="UYP44879.1"/>
    <property type="molecule type" value="Genomic_DNA"/>
</dbReference>
<keyword evidence="7" id="KW-1185">Reference proteome</keyword>
<keyword evidence="2 5" id="KW-0689">Ribosomal protein</keyword>
<dbReference type="CDD" id="cd00463">
    <property type="entry name" value="Ribosomal_L31e"/>
    <property type="match status" value="1"/>
</dbReference>
<dbReference type="PANTHER" id="PTHR10956">
    <property type="entry name" value="60S RIBOSOMAL PROTEIN L31"/>
    <property type="match status" value="1"/>
</dbReference>
<dbReference type="NCBIfam" id="NF002258">
    <property type="entry name" value="PRK01192.1-1"/>
    <property type="match status" value="1"/>
</dbReference>
<name>A0ABY6HQX4_9ARCH</name>
<accession>A0ABY6HQX4</accession>
<dbReference type="Pfam" id="PF01198">
    <property type="entry name" value="Ribosomal_L31e"/>
    <property type="match status" value="1"/>
</dbReference>
<evidence type="ECO:0000256" key="1">
    <source>
        <dbReference type="ARBA" id="ARBA00010808"/>
    </source>
</evidence>
<reference evidence="6" key="1">
    <citation type="submission" date="2022-09" db="EMBL/GenBank/DDBJ databases">
        <title>Actin cytoskeleton and complex cell architecture in an #Asgard archaeon.</title>
        <authorList>
            <person name="Ponce Toledo R.I."/>
            <person name="Schleper C."/>
            <person name="Rodrigues Oliveira T."/>
            <person name="Wollweber F."/>
            <person name="Xu J."/>
            <person name="Rittmann S."/>
            <person name="Klingl A."/>
            <person name="Pilhofer M."/>
        </authorList>
    </citation>
    <scope>NUCLEOTIDE SEQUENCE</scope>
    <source>
        <strain evidence="6">B-35</strain>
    </source>
</reference>
<evidence type="ECO:0000256" key="4">
    <source>
        <dbReference type="ARBA" id="ARBA00035230"/>
    </source>
</evidence>
<evidence type="ECO:0000256" key="5">
    <source>
        <dbReference type="HAMAP-Rule" id="MF_00410"/>
    </source>
</evidence>
<proteinExistence type="inferred from homology"/>
<dbReference type="SMART" id="SM01380">
    <property type="entry name" value="Ribosomal_L31e"/>
    <property type="match status" value="1"/>
</dbReference>
<evidence type="ECO:0000313" key="7">
    <source>
        <dbReference type="Proteomes" id="UP001208689"/>
    </source>
</evidence>
<dbReference type="HAMAP" id="MF_00410">
    <property type="entry name" value="Ribosomal_eL31"/>
    <property type="match status" value="1"/>
</dbReference>
<dbReference type="InterPro" id="IPR023621">
    <property type="entry name" value="Ribosomal_eL31_dom_sf"/>
</dbReference>
<evidence type="ECO:0000256" key="3">
    <source>
        <dbReference type="ARBA" id="ARBA00023274"/>
    </source>
</evidence>
<protein>
    <recommendedName>
        <fullName evidence="4 5">Large ribosomal subunit protein eL31</fullName>
    </recommendedName>
</protein>
<sequence length="149" mass="17460">MAKKKVITKKIKVAEEEVQAKPIKKEETEDVDAFDVDEVPESAEEISELEQEISEDEQADFDEEIQEERFYTIPLAKKGFELTPRWKRSKKAIKVVREFLERHMKPEGEVYISQDVNERIWENGIKNPPRKVRVRVTKSIDGIVRAYLA</sequence>
<gene>
    <name evidence="5" type="primary">rpl31e</name>
    <name evidence="6" type="ORF">NEF87_001164</name>
</gene>
<comment type="similarity">
    <text evidence="1 5">Belongs to the eukaryotic ribosomal protein eL31 family.</text>
</comment>
<dbReference type="InterPro" id="IPR000054">
    <property type="entry name" value="Ribosomal_eL31"/>
</dbReference>
<dbReference type="SUPFAM" id="SSF54575">
    <property type="entry name" value="Ribosomal protein L31e"/>
    <property type="match status" value="1"/>
</dbReference>
<organism evidence="6 7">
    <name type="scientific">Candidatus Lokiarchaeum ossiferum</name>
    <dbReference type="NCBI Taxonomy" id="2951803"/>
    <lineage>
        <taxon>Archaea</taxon>
        <taxon>Promethearchaeati</taxon>
        <taxon>Promethearchaeota</taxon>
        <taxon>Promethearchaeia</taxon>
        <taxon>Promethearchaeales</taxon>
        <taxon>Promethearchaeaceae</taxon>
        <taxon>Candidatus Lokiarchaeum</taxon>
    </lineage>
</organism>